<dbReference type="Proteomes" id="UP000831701">
    <property type="component" value="Chromosome 1"/>
</dbReference>
<gene>
    <name evidence="1" type="ORF">L3Q82_000341</name>
</gene>
<sequence>MDTIYGHRPASNGREIGVDSATALLETVIEAESLSTFESASIIMDPPSSPASTPAPAAASTPGTSSMTQQRAITEVASAWADRAKRQTPPRPYNPHQEEAKMMNGSPKYVQTLTEYSYYVFTAILMIEVLLKLVASGVLRLIRISWNLLDIDIILISIISIIFTKMKMEDAVPINPSTLRVCRVLRLHTHIHTRQ</sequence>
<evidence type="ECO:0000313" key="1">
    <source>
        <dbReference type="EMBL" id="KAI3377151.1"/>
    </source>
</evidence>
<evidence type="ECO:0000313" key="2">
    <source>
        <dbReference type="Proteomes" id="UP000831701"/>
    </source>
</evidence>
<accession>A0ACB8XB42</accession>
<name>A0ACB8XB42_9TELE</name>
<proteinExistence type="predicted"/>
<dbReference type="EMBL" id="CM041531">
    <property type="protein sequence ID" value="KAI3377151.1"/>
    <property type="molecule type" value="Genomic_DNA"/>
</dbReference>
<comment type="caution">
    <text evidence="1">The sequence shown here is derived from an EMBL/GenBank/DDBJ whole genome shotgun (WGS) entry which is preliminary data.</text>
</comment>
<protein>
    <submittedName>
        <fullName evidence="1">Uncharacterized protein</fullName>
    </submittedName>
</protein>
<reference evidence="1" key="1">
    <citation type="submission" date="2022-04" db="EMBL/GenBank/DDBJ databases">
        <title>Jade perch genome.</title>
        <authorList>
            <person name="Chao B."/>
        </authorList>
    </citation>
    <scope>NUCLEOTIDE SEQUENCE</scope>
    <source>
        <strain evidence="1">CB-2022</strain>
    </source>
</reference>
<organism evidence="1 2">
    <name type="scientific">Scortum barcoo</name>
    <name type="common">barcoo grunter</name>
    <dbReference type="NCBI Taxonomy" id="214431"/>
    <lineage>
        <taxon>Eukaryota</taxon>
        <taxon>Metazoa</taxon>
        <taxon>Chordata</taxon>
        <taxon>Craniata</taxon>
        <taxon>Vertebrata</taxon>
        <taxon>Euteleostomi</taxon>
        <taxon>Actinopterygii</taxon>
        <taxon>Neopterygii</taxon>
        <taxon>Teleostei</taxon>
        <taxon>Neoteleostei</taxon>
        <taxon>Acanthomorphata</taxon>
        <taxon>Eupercaria</taxon>
        <taxon>Centrarchiformes</taxon>
        <taxon>Terapontoidei</taxon>
        <taxon>Terapontidae</taxon>
        <taxon>Scortum</taxon>
    </lineage>
</organism>
<keyword evidence="2" id="KW-1185">Reference proteome</keyword>